<evidence type="ECO:0000313" key="4">
    <source>
        <dbReference type="Proteomes" id="UP000265618"/>
    </source>
</evidence>
<dbReference type="Pfam" id="PF01798">
    <property type="entry name" value="Nop"/>
    <property type="match status" value="1"/>
</dbReference>
<protein>
    <recommendedName>
        <fullName evidence="2">Nop domain-containing protein</fullName>
    </recommendedName>
</protein>
<dbReference type="GO" id="GO:0031428">
    <property type="term" value="C:box C/D methylation guide snoRNP complex"/>
    <property type="evidence" value="ECO:0007669"/>
    <property type="project" value="InterPro"/>
</dbReference>
<sequence>MSQARPRDRGRLSRILASKASIAARFDCFRPTDSAPSVALGEALAKQVEDRLTFFKTGDAPMRNRDAMAGIADALAPPAAPEAEPEAEADVDMEAPKKEKKEKKSKKSKDKKKKKKSKKSE</sequence>
<reference evidence="3 4" key="1">
    <citation type="journal article" date="2018" name="PLoS ONE">
        <title>The draft genome of Kipferlia bialata reveals reductive genome evolution in fornicate parasites.</title>
        <authorList>
            <person name="Tanifuji G."/>
            <person name="Takabayashi S."/>
            <person name="Kume K."/>
            <person name="Takagi M."/>
            <person name="Nakayama T."/>
            <person name="Kamikawa R."/>
            <person name="Inagaki Y."/>
            <person name="Hashimoto T."/>
        </authorList>
    </citation>
    <scope>NUCLEOTIDE SEQUENCE [LARGE SCALE GENOMIC DNA]</scope>
    <source>
        <strain evidence="3">NY0173</strain>
    </source>
</reference>
<dbReference type="Proteomes" id="UP000265618">
    <property type="component" value="Unassembled WGS sequence"/>
</dbReference>
<dbReference type="AlphaFoldDB" id="A0A9K3GIW1"/>
<feature type="domain" description="Nop" evidence="2">
    <location>
        <begin position="1"/>
        <end position="57"/>
    </location>
</feature>
<feature type="region of interest" description="Disordered" evidence="1">
    <location>
        <begin position="74"/>
        <end position="121"/>
    </location>
</feature>
<dbReference type="OrthoDB" id="6780543at2759"/>
<feature type="compositionally biased region" description="Basic residues" evidence="1">
    <location>
        <begin position="100"/>
        <end position="121"/>
    </location>
</feature>
<dbReference type="Gene3D" id="1.10.246.90">
    <property type="entry name" value="Nop domain"/>
    <property type="match status" value="1"/>
</dbReference>
<dbReference type="PANTHER" id="PTHR10894:SF0">
    <property type="entry name" value="NUCLEOLAR PROTEIN 56"/>
    <property type="match status" value="1"/>
</dbReference>
<dbReference type="EMBL" id="BDIP01001991">
    <property type="protein sequence ID" value="GIQ85529.1"/>
    <property type="molecule type" value="Genomic_DNA"/>
</dbReference>
<dbReference type="SUPFAM" id="SSF89124">
    <property type="entry name" value="Nop domain"/>
    <property type="match status" value="1"/>
</dbReference>
<dbReference type="InterPro" id="IPR045056">
    <property type="entry name" value="Nop56/Nop58"/>
</dbReference>
<evidence type="ECO:0000256" key="1">
    <source>
        <dbReference type="SAM" id="MobiDB-lite"/>
    </source>
</evidence>
<dbReference type="GO" id="GO:0032040">
    <property type="term" value="C:small-subunit processome"/>
    <property type="evidence" value="ECO:0007669"/>
    <property type="project" value="InterPro"/>
</dbReference>
<keyword evidence="4" id="KW-1185">Reference proteome</keyword>
<accession>A0A9K3GIW1</accession>
<name>A0A9K3GIW1_9EUKA</name>
<gene>
    <name evidence="3" type="ORF">KIPB_007208</name>
</gene>
<evidence type="ECO:0000259" key="2">
    <source>
        <dbReference type="PROSITE" id="PS51358"/>
    </source>
</evidence>
<dbReference type="PANTHER" id="PTHR10894">
    <property type="entry name" value="NUCLEOLAR PROTEIN 5 NUCLEOLAR PROTEIN NOP5 NOP58"/>
    <property type="match status" value="1"/>
</dbReference>
<dbReference type="InterPro" id="IPR042239">
    <property type="entry name" value="Nop_C"/>
</dbReference>
<organism evidence="3 4">
    <name type="scientific">Kipferlia bialata</name>
    <dbReference type="NCBI Taxonomy" id="797122"/>
    <lineage>
        <taxon>Eukaryota</taxon>
        <taxon>Metamonada</taxon>
        <taxon>Carpediemonas-like organisms</taxon>
        <taxon>Kipferlia</taxon>
    </lineage>
</organism>
<dbReference type="InterPro" id="IPR036070">
    <property type="entry name" value="Nop_dom_sf"/>
</dbReference>
<dbReference type="PROSITE" id="PS51358">
    <property type="entry name" value="NOP"/>
    <property type="match status" value="1"/>
</dbReference>
<feature type="compositionally biased region" description="Acidic residues" evidence="1">
    <location>
        <begin position="83"/>
        <end position="93"/>
    </location>
</feature>
<proteinExistence type="predicted"/>
<dbReference type="GO" id="GO:0030515">
    <property type="term" value="F:snoRNA binding"/>
    <property type="evidence" value="ECO:0007669"/>
    <property type="project" value="InterPro"/>
</dbReference>
<comment type="caution">
    <text evidence="3">The sequence shown here is derived from an EMBL/GenBank/DDBJ whole genome shotgun (WGS) entry which is preliminary data.</text>
</comment>
<evidence type="ECO:0000313" key="3">
    <source>
        <dbReference type="EMBL" id="GIQ85529.1"/>
    </source>
</evidence>
<dbReference type="InterPro" id="IPR002687">
    <property type="entry name" value="Nop_dom"/>
</dbReference>